<keyword evidence="1" id="KW-0812">Transmembrane</keyword>
<name>A0A8A0RSQ9_9FIRM</name>
<dbReference type="Proteomes" id="UP000662904">
    <property type="component" value="Chromosome"/>
</dbReference>
<keyword evidence="1" id="KW-1133">Transmembrane helix</keyword>
<dbReference type="AlphaFoldDB" id="A0A8A0RSQ9"/>
<keyword evidence="3" id="KW-1185">Reference proteome</keyword>
<protein>
    <submittedName>
        <fullName evidence="2">Uncharacterized protein</fullName>
    </submittedName>
</protein>
<dbReference type="Gene3D" id="1.20.5.340">
    <property type="match status" value="1"/>
</dbReference>
<organism evidence="2 3">
    <name type="scientific">Koleobacter methoxysyntrophicus</name>
    <dbReference type="NCBI Taxonomy" id="2751313"/>
    <lineage>
        <taxon>Bacteria</taxon>
        <taxon>Bacillati</taxon>
        <taxon>Bacillota</taxon>
        <taxon>Clostridia</taxon>
        <taxon>Koleobacterales</taxon>
        <taxon>Koleobacteraceae</taxon>
        <taxon>Koleobacter</taxon>
    </lineage>
</organism>
<dbReference type="EMBL" id="CP059066">
    <property type="protein sequence ID" value="QSQ10538.1"/>
    <property type="molecule type" value="Genomic_DNA"/>
</dbReference>
<keyword evidence="1" id="KW-0472">Membrane</keyword>
<accession>A0A8A0RSQ9</accession>
<evidence type="ECO:0000256" key="1">
    <source>
        <dbReference type="SAM" id="Phobius"/>
    </source>
</evidence>
<feature type="transmembrane region" description="Helical" evidence="1">
    <location>
        <begin position="81"/>
        <end position="99"/>
    </location>
</feature>
<proteinExistence type="predicted"/>
<sequence length="100" mass="11767">MALEERVACIEGILGQMDKRLTNVETAVSNLRDKIDQKFEIANEKSDQFKTEINEKFDRFKTEMNVKFDQLKSEIVRNNRWLIGIIIATWVTTILTVLYR</sequence>
<evidence type="ECO:0000313" key="3">
    <source>
        <dbReference type="Proteomes" id="UP000662904"/>
    </source>
</evidence>
<gene>
    <name evidence="2" type="ORF">H0A61_02948</name>
</gene>
<dbReference type="KEGG" id="kme:H0A61_02948"/>
<reference evidence="2" key="1">
    <citation type="submission" date="2020-07" db="EMBL/GenBank/DDBJ databases">
        <title>Koleobacter methoxysyntrophicus gen. nov., sp. nov., a novel anaerobic bacterium isolated from deep subsurface oil field and proposal of Koleobacterales ord. nov. in the phylum Firmicutes.</title>
        <authorList>
            <person name="Sakamoto S."/>
            <person name="Tamaki H."/>
        </authorList>
    </citation>
    <scope>NUCLEOTIDE SEQUENCE</scope>
    <source>
        <strain evidence="2">NRmbB1</strain>
    </source>
</reference>
<evidence type="ECO:0000313" key="2">
    <source>
        <dbReference type="EMBL" id="QSQ10538.1"/>
    </source>
</evidence>